<accession>A0A1M7B6L3</accession>
<dbReference type="PANTHER" id="PTHR34322:SF2">
    <property type="entry name" value="TRANSPOSASE IS200-LIKE DOMAIN-CONTAINING PROTEIN"/>
    <property type="match status" value="1"/>
</dbReference>
<dbReference type="GO" id="GO:0043565">
    <property type="term" value="F:sequence-specific DNA binding"/>
    <property type="evidence" value="ECO:0007669"/>
    <property type="project" value="InterPro"/>
</dbReference>
<dbReference type="PANTHER" id="PTHR34322">
    <property type="entry name" value="TRANSPOSASE, Y1_TNP DOMAIN-CONTAINING"/>
    <property type="match status" value="1"/>
</dbReference>
<dbReference type="GO" id="GO:0006270">
    <property type="term" value="P:DNA replication initiation"/>
    <property type="evidence" value="ECO:0007669"/>
    <property type="project" value="InterPro"/>
</dbReference>
<dbReference type="Proteomes" id="UP000183994">
    <property type="component" value="Unassembled WGS sequence"/>
</dbReference>
<feature type="domain" description="Chromosomal replication initiator DnaA C-terminal" evidence="1">
    <location>
        <begin position="256"/>
        <end position="324"/>
    </location>
</feature>
<protein>
    <submittedName>
        <fullName evidence="3">REP element-mobilizing transposase RayT</fullName>
    </submittedName>
</protein>
<proteinExistence type="predicted"/>
<dbReference type="STRING" id="1121393.SAMN02745216_05279"/>
<dbReference type="GO" id="GO:0006313">
    <property type="term" value="P:DNA transposition"/>
    <property type="evidence" value="ECO:0007669"/>
    <property type="project" value="InterPro"/>
</dbReference>
<evidence type="ECO:0000313" key="3">
    <source>
        <dbReference type="EMBL" id="SHL50648.1"/>
    </source>
</evidence>
<dbReference type="InterPro" id="IPR013159">
    <property type="entry name" value="DnaA_C"/>
</dbReference>
<dbReference type="RefSeq" id="WP_244549389.1">
    <property type="nucleotide sequence ID" value="NZ_FQZU01000082.1"/>
</dbReference>
<reference evidence="4" key="1">
    <citation type="submission" date="2016-11" db="EMBL/GenBank/DDBJ databases">
        <authorList>
            <person name="Varghese N."/>
            <person name="Submissions S."/>
        </authorList>
    </citation>
    <scope>NUCLEOTIDE SEQUENCE [LARGE SCALE GENOMIC DNA]</scope>
    <source>
        <strain evidence="4">DSM 16219</strain>
    </source>
</reference>
<dbReference type="GO" id="GO:0006275">
    <property type="term" value="P:regulation of DNA replication"/>
    <property type="evidence" value="ECO:0007669"/>
    <property type="project" value="InterPro"/>
</dbReference>
<evidence type="ECO:0000259" key="2">
    <source>
        <dbReference type="SMART" id="SM01321"/>
    </source>
</evidence>
<dbReference type="GO" id="GO:0004803">
    <property type="term" value="F:transposase activity"/>
    <property type="evidence" value="ECO:0007669"/>
    <property type="project" value="InterPro"/>
</dbReference>
<dbReference type="InterPro" id="IPR010921">
    <property type="entry name" value="Trp_repressor/repl_initiator"/>
</dbReference>
<name>A0A1M7B6L3_9BACT</name>
<evidence type="ECO:0000313" key="4">
    <source>
        <dbReference type="Proteomes" id="UP000183994"/>
    </source>
</evidence>
<feature type="non-terminal residue" evidence="3">
    <location>
        <position position="1"/>
    </location>
</feature>
<dbReference type="SUPFAM" id="SSF143422">
    <property type="entry name" value="Transposase IS200-like"/>
    <property type="match status" value="1"/>
</dbReference>
<dbReference type="EMBL" id="FQZU01000082">
    <property type="protein sequence ID" value="SHL50648.1"/>
    <property type="molecule type" value="Genomic_DNA"/>
</dbReference>
<dbReference type="Pfam" id="PF01797">
    <property type="entry name" value="Y1_Tnp"/>
    <property type="match status" value="1"/>
</dbReference>
<dbReference type="SMART" id="SM01321">
    <property type="entry name" value="Y1_Tnp"/>
    <property type="match status" value="1"/>
</dbReference>
<keyword evidence="4" id="KW-1185">Reference proteome</keyword>
<sequence>AIMPRQSRLDAPGLLHHVMVRGIERKPIFSDDQDRDALVDRLASVLPETQTACYAWVFMDNHAHFLFRSPAAGISHVMRRLMTWYAGYFNRRHFRCGSLFQNRFKSVLCQENAYFKELVRYIHLNPLRAGAVSDLKGLASHRYCGHGVLLGKRPAIWQDADFVLAGFGGSLRASRRRYLDFVQAGLSLGRREDLTGGGLVRSLGGWEAVKTAFPSKETRQKSDQRILGDGDFVQSVLAQAEENLSSKYLLAAQGVDRAKALEKASAIFGVDERWILDRSRKHPLADARSLYCYWSVRKLGFALADLARELSMSVSGIARAVERGRRIALENGYSIEGD</sequence>
<dbReference type="AlphaFoldDB" id="A0A1M7B6L3"/>
<organism evidence="3 4">
    <name type="scientific">Desulfatibacillum alkenivorans DSM 16219</name>
    <dbReference type="NCBI Taxonomy" id="1121393"/>
    <lineage>
        <taxon>Bacteria</taxon>
        <taxon>Pseudomonadati</taxon>
        <taxon>Thermodesulfobacteriota</taxon>
        <taxon>Desulfobacteria</taxon>
        <taxon>Desulfobacterales</taxon>
        <taxon>Desulfatibacillaceae</taxon>
        <taxon>Desulfatibacillum</taxon>
    </lineage>
</organism>
<evidence type="ECO:0000259" key="1">
    <source>
        <dbReference type="SMART" id="SM00760"/>
    </source>
</evidence>
<dbReference type="Gene3D" id="3.30.70.1290">
    <property type="entry name" value="Transposase IS200-like"/>
    <property type="match status" value="1"/>
</dbReference>
<feature type="domain" description="Transposase IS200-like" evidence="2">
    <location>
        <begin position="11"/>
        <end position="125"/>
    </location>
</feature>
<dbReference type="InterPro" id="IPR036515">
    <property type="entry name" value="Transposase_17_sf"/>
</dbReference>
<dbReference type="SMART" id="SM00760">
    <property type="entry name" value="Bac_DnaA_C"/>
    <property type="match status" value="1"/>
</dbReference>
<gene>
    <name evidence="3" type="ORF">SAMN02745216_05279</name>
</gene>
<dbReference type="SUPFAM" id="SSF48295">
    <property type="entry name" value="TrpR-like"/>
    <property type="match status" value="1"/>
</dbReference>
<dbReference type="GO" id="GO:0005524">
    <property type="term" value="F:ATP binding"/>
    <property type="evidence" value="ECO:0007669"/>
    <property type="project" value="InterPro"/>
</dbReference>
<dbReference type="Gene3D" id="1.10.1750.10">
    <property type="match status" value="1"/>
</dbReference>
<dbReference type="InterPro" id="IPR002686">
    <property type="entry name" value="Transposase_17"/>
</dbReference>